<dbReference type="EMBL" id="AP014924">
    <property type="protein sequence ID" value="BAS27046.1"/>
    <property type="molecule type" value="Genomic_DNA"/>
</dbReference>
<dbReference type="PANTHER" id="PTHR11943">
    <property type="entry name" value="GALACTOSE-1-PHOSPHATE URIDYLYLTRANSFERASE"/>
    <property type="match status" value="1"/>
</dbReference>
<evidence type="ECO:0000313" key="18">
    <source>
        <dbReference type="EMBL" id="BAS27046.1"/>
    </source>
</evidence>
<evidence type="ECO:0000256" key="11">
    <source>
        <dbReference type="ARBA" id="ARBA00023277"/>
    </source>
</evidence>
<comment type="similarity">
    <text evidence="3 15">Belongs to the galactose-1-phosphate uridylyltransferase type 1 family.</text>
</comment>
<keyword evidence="11 15" id="KW-0119">Carbohydrate metabolism</keyword>
<reference evidence="19" key="1">
    <citation type="submission" date="2015-07" db="EMBL/GenBank/DDBJ databases">
        <title>Complete genome sequence and phylogenetic analysis of Limnochorda pilosa.</title>
        <authorList>
            <person name="Watanabe M."/>
            <person name="Kojima H."/>
            <person name="Fukui M."/>
        </authorList>
    </citation>
    <scope>NUCLEOTIDE SEQUENCE [LARGE SCALE GENOMIC DNA]</scope>
    <source>
        <strain evidence="19">HC45</strain>
    </source>
</reference>
<gene>
    <name evidence="18" type="ORF">LIP_1189</name>
</gene>
<dbReference type="UniPathway" id="UPA00214"/>
<feature type="binding site" evidence="14">
    <location>
        <position position="147"/>
    </location>
    <ligand>
        <name>Zn(2+)</name>
        <dbReference type="ChEBI" id="CHEBI:29105"/>
    </ligand>
</feature>
<dbReference type="OrthoDB" id="9769064at2"/>
<organism evidence="18 19">
    <name type="scientific">Limnochorda pilosa</name>
    <dbReference type="NCBI Taxonomy" id="1555112"/>
    <lineage>
        <taxon>Bacteria</taxon>
        <taxon>Bacillati</taxon>
        <taxon>Bacillota</taxon>
        <taxon>Limnochordia</taxon>
        <taxon>Limnochordales</taxon>
        <taxon>Limnochordaceae</taxon>
        <taxon>Limnochorda</taxon>
    </lineage>
</organism>
<dbReference type="InterPro" id="IPR005850">
    <property type="entry name" value="GalP_Utransf_C"/>
</dbReference>
<evidence type="ECO:0000256" key="4">
    <source>
        <dbReference type="ARBA" id="ARBA00012384"/>
    </source>
</evidence>
<evidence type="ECO:0000256" key="6">
    <source>
        <dbReference type="ARBA" id="ARBA00022679"/>
    </source>
</evidence>
<dbReference type="InterPro" id="IPR001937">
    <property type="entry name" value="GalP_UDPtransf1"/>
</dbReference>
<name>A0A0K2SIU1_LIMPI</name>
<dbReference type="PATRIC" id="fig|1555112.3.peg.1238"/>
<evidence type="ECO:0000256" key="12">
    <source>
        <dbReference type="NCBIfam" id="TIGR00209"/>
    </source>
</evidence>
<evidence type="ECO:0000256" key="2">
    <source>
        <dbReference type="ARBA" id="ARBA00004947"/>
    </source>
</evidence>
<feature type="domain" description="Galactose-1-phosphate uridyl transferase N-terminal" evidence="16">
    <location>
        <begin position="3"/>
        <end position="159"/>
    </location>
</feature>
<proteinExistence type="inferred from homology"/>
<comment type="cofactor">
    <cofactor evidence="14">
        <name>Zn(2+)</name>
        <dbReference type="ChEBI" id="CHEBI:29105"/>
    </cofactor>
    <text evidence="14">Binds 1 zinc ion per subunit.</text>
</comment>
<evidence type="ECO:0000259" key="17">
    <source>
        <dbReference type="Pfam" id="PF02744"/>
    </source>
</evidence>
<dbReference type="GO" id="GO:0005737">
    <property type="term" value="C:cytoplasm"/>
    <property type="evidence" value="ECO:0007669"/>
    <property type="project" value="TreeGrafter"/>
</dbReference>
<feature type="binding site" evidence="14">
    <location>
        <position position="35"/>
    </location>
    <ligand>
        <name>Zn(2+)</name>
        <dbReference type="ChEBI" id="CHEBI:29105"/>
    </ligand>
</feature>
<feature type="domain" description="Galactose-1-phosphate uridyl transferase C-terminal" evidence="17">
    <location>
        <begin position="176"/>
        <end position="322"/>
    </location>
</feature>
<accession>A0A0K2SIU1</accession>
<evidence type="ECO:0000256" key="15">
    <source>
        <dbReference type="RuleBase" id="RU000506"/>
    </source>
</evidence>
<dbReference type="Gene3D" id="3.30.428.10">
    <property type="entry name" value="HIT-like"/>
    <property type="match status" value="2"/>
</dbReference>
<keyword evidence="7 15" id="KW-0548">Nucleotidyltransferase</keyword>
<keyword evidence="9 14" id="KW-0862">Zinc</keyword>
<dbReference type="GO" id="GO:0033499">
    <property type="term" value="P:galactose catabolic process via UDP-galactose, Leloir pathway"/>
    <property type="evidence" value="ECO:0007669"/>
    <property type="project" value="TreeGrafter"/>
</dbReference>
<dbReference type="STRING" id="1555112.LIP_1189"/>
<dbReference type="InterPro" id="IPR019779">
    <property type="entry name" value="GalP_UDPtransf1_His-AS"/>
</dbReference>
<dbReference type="AlphaFoldDB" id="A0A0K2SIU1"/>
<keyword evidence="6 15" id="KW-0808">Transferase</keyword>
<dbReference type="KEGG" id="lpil:LIP_1189"/>
<dbReference type="RefSeq" id="WP_068135388.1">
    <property type="nucleotide sequence ID" value="NZ_AP014924.1"/>
</dbReference>
<dbReference type="Pfam" id="PF02744">
    <property type="entry name" value="GalP_UDP_tr_C"/>
    <property type="match status" value="1"/>
</dbReference>
<evidence type="ECO:0000256" key="3">
    <source>
        <dbReference type="ARBA" id="ARBA00010951"/>
    </source>
</evidence>
<evidence type="ECO:0000256" key="14">
    <source>
        <dbReference type="PIRSR" id="PIRSR000808-3"/>
    </source>
</evidence>
<dbReference type="Pfam" id="PF01087">
    <property type="entry name" value="GalP_UDP_transf"/>
    <property type="match status" value="1"/>
</dbReference>
<keyword evidence="19" id="KW-1185">Reference proteome</keyword>
<dbReference type="GO" id="GO:0008108">
    <property type="term" value="F:UDP-glucose:hexose-1-phosphate uridylyltransferase activity"/>
    <property type="evidence" value="ECO:0007669"/>
    <property type="project" value="UniProtKB-UniRule"/>
</dbReference>
<dbReference type="GO" id="GO:0008270">
    <property type="term" value="F:zinc ion binding"/>
    <property type="evidence" value="ECO:0007669"/>
    <property type="project" value="InterPro"/>
</dbReference>
<dbReference type="PANTHER" id="PTHR11943:SF1">
    <property type="entry name" value="GALACTOSE-1-PHOSPHATE URIDYLYLTRANSFERASE"/>
    <property type="match status" value="1"/>
</dbReference>
<feature type="binding site" evidence="14">
    <location>
        <position position="32"/>
    </location>
    <ligand>
        <name>Zn(2+)</name>
        <dbReference type="ChEBI" id="CHEBI:29105"/>
    </ligand>
</feature>
<dbReference type="NCBIfam" id="TIGR00209">
    <property type="entry name" value="galT_1"/>
    <property type="match status" value="1"/>
</dbReference>
<evidence type="ECO:0000256" key="13">
    <source>
        <dbReference type="PIRSR" id="PIRSR000808-1"/>
    </source>
</evidence>
<feature type="active site" description="Tele-UMP-histidine intermediate" evidence="13">
    <location>
        <position position="149"/>
    </location>
</feature>
<comment type="catalytic activity">
    <reaction evidence="1 15">
        <text>alpha-D-galactose 1-phosphate + UDP-alpha-D-glucose = alpha-D-glucose 1-phosphate + UDP-alpha-D-galactose</text>
        <dbReference type="Rhea" id="RHEA:13989"/>
        <dbReference type="ChEBI" id="CHEBI:58336"/>
        <dbReference type="ChEBI" id="CHEBI:58601"/>
        <dbReference type="ChEBI" id="CHEBI:58885"/>
        <dbReference type="ChEBI" id="CHEBI:66914"/>
        <dbReference type="EC" id="2.7.7.12"/>
    </reaction>
</comment>
<evidence type="ECO:0000256" key="7">
    <source>
        <dbReference type="ARBA" id="ARBA00022695"/>
    </source>
</evidence>
<evidence type="ECO:0000256" key="1">
    <source>
        <dbReference type="ARBA" id="ARBA00001107"/>
    </source>
</evidence>
<dbReference type="EC" id="2.7.7.12" evidence="4 12"/>
<keyword evidence="8 14" id="KW-0479">Metal-binding</keyword>
<evidence type="ECO:0000313" key="19">
    <source>
        <dbReference type="Proteomes" id="UP000065807"/>
    </source>
</evidence>
<evidence type="ECO:0000259" key="16">
    <source>
        <dbReference type="Pfam" id="PF01087"/>
    </source>
</evidence>
<protein>
    <recommendedName>
        <fullName evidence="5 12">Galactose-1-phosphate uridylyltransferase</fullName>
        <ecNumber evidence="4 12">2.7.7.12</ecNumber>
    </recommendedName>
</protein>
<keyword evidence="10 15" id="KW-0299">Galactose metabolism</keyword>
<reference evidence="19" key="2">
    <citation type="journal article" date="2016" name="Int. J. Syst. Evol. Microbiol.">
        <title>Complete genome sequence and cell structure of Limnochorda pilosa, a Gram-negative spore-former within the phylum Firmicutes.</title>
        <authorList>
            <person name="Watanabe M."/>
            <person name="Kojima H."/>
            <person name="Fukui M."/>
        </authorList>
    </citation>
    <scope>NUCLEOTIDE SEQUENCE [LARGE SCALE GENOMIC DNA]</scope>
    <source>
        <strain evidence="19">HC45</strain>
    </source>
</reference>
<evidence type="ECO:0000256" key="5">
    <source>
        <dbReference type="ARBA" id="ARBA00016340"/>
    </source>
</evidence>
<dbReference type="PROSITE" id="PS00117">
    <property type="entry name" value="GAL_P_UDP_TRANSF_I"/>
    <property type="match status" value="1"/>
</dbReference>
<comment type="pathway">
    <text evidence="2 15">Carbohydrate metabolism; galactose metabolism.</text>
</comment>
<feature type="binding site" evidence="14">
    <location>
        <position position="96"/>
    </location>
    <ligand>
        <name>Zn(2+)</name>
        <dbReference type="ChEBI" id="CHEBI:29105"/>
    </ligand>
</feature>
<dbReference type="Proteomes" id="UP000065807">
    <property type="component" value="Chromosome"/>
</dbReference>
<dbReference type="PIRSF" id="PIRSF000808">
    <property type="entry name" value="GalT"/>
    <property type="match status" value="1"/>
</dbReference>
<dbReference type="InterPro" id="IPR036265">
    <property type="entry name" value="HIT-like_sf"/>
</dbReference>
<dbReference type="SUPFAM" id="SSF54197">
    <property type="entry name" value="HIT-like"/>
    <property type="match status" value="2"/>
</dbReference>
<evidence type="ECO:0000256" key="9">
    <source>
        <dbReference type="ARBA" id="ARBA00022833"/>
    </source>
</evidence>
<evidence type="ECO:0000256" key="10">
    <source>
        <dbReference type="ARBA" id="ARBA00023144"/>
    </source>
</evidence>
<sequence length="339" mass="38207">MSELRWHPLLEQWVITATHRQDRTYKPPADHCPLCPTRPGGEPTEIPAARYQIAVFENRFPSLVTPAPQPAVQATELSPVEPAAGRCEVVCYTPEHEGSLATLPPEHAFRLVQVWTDRYRTLMSQPGVRYVLIFENRGEVVGVTLHHPHGQVYAFPYVPPVPLRELEAQARFQGERAEGPESCLLCRQLALEHQDGRRVLAENEGFTAVIPFYARYPYEVHVIARRHRASLAELSEAEQRDLAAILQGVVGTYDRLYGFPFPYVMVMHQAPKPPAPASGHFHVEFYPPHRTREKLKYLAGCEQGAGSFINDTLPEEKAAELRRCWTWGPARGAGAQGLR</sequence>
<evidence type="ECO:0000256" key="8">
    <source>
        <dbReference type="ARBA" id="ARBA00022723"/>
    </source>
</evidence>
<dbReference type="InterPro" id="IPR005849">
    <property type="entry name" value="GalP_Utransf_N"/>
</dbReference>